<dbReference type="Gene3D" id="2.40.420.20">
    <property type="match status" value="1"/>
</dbReference>
<organism evidence="10 11">
    <name type="scientific">Labrys miyagiensis</name>
    <dbReference type="NCBI Taxonomy" id="346912"/>
    <lineage>
        <taxon>Bacteria</taxon>
        <taxon>Pseudomonadati</taxon>
        <taxon>Pseudomonadota</taxon>
        <taxon>Alphaproteobacteria</taxon>
        <taxon>Hyphomicrobiales</taxon>
        <taxon>Xanthobacteraceae</taxon>
        <taxon>Labrys</taxon>
    </lineage>
</organism>
<feature type="compositionally biased region" description="Pro residues" evidence="4">
    <location>
        <begin position="69"/>
        <end position="83"/>
    </location>
</feature>
<dbReference type="Pfam" id="PF25944">
    <property type="entry name" value="Beta-barrel_RND"/>
    <property type="match status" value="1"/>
</dbReference>
<keyword evidence="11" id="KW-1185">Reference proteome</keyword>
<feature type="region of interest" description="Disordered" evidence="4">
    <location>
        <begin position="34"/>
        <end position="98"/>
    </location>
</feature>
<evidence type="ECO:0000313" key="11">
    <source>
        <dbReference type="Proteomes" id="UP001156882"/>
    </source>
</evidence>
<evidence type="ECO:0000256" key="5">
    <source>
        <dbReference type="SAM" id="SignalP"/>
    </source>
</evidence>
<comment type="subcellular location">
    <subcellularLocation>
        <location evidence="1">Cell envelope</location>
    </subcellularLocation>
</comment>
<dbReference type="SUPFAM" id="SSF111369">
    <property type="entry name" value="HlyD-like secretion proteins"/>
    <property type="match status" value="1"/>
</dbReference>
<dbReference type="PANTHER" id="PTHR30158:SF24">
    <property type="entry name" value="HLYD FAMILY SECRETION PROTEIN"/>
    <property type="match status" value="1"/>
</dbReference>
<evidence type="ECO:0000259" key="8">
    <source>
        <dbReference type="Pfam" id="PF25944"/>
    </source>
</evidence>
<feature type="domain" description="Multidrug resistance protein MdtA-like barrel-sandwich hybrid" evidence="7">
    <location>
        <begin position="128"/>
        <end position="259"/>
    </location>
</feature>
<feature type="domain" description="Multidrug resistance protein MdtA-like beta-barrel" evidence="8">
    <location>
        <begin position="275"/>
        <end position="364"/>
    </location>
</feature>
<dbReference type="Pfam" id="PF25917">
    <property type="entry name" value="BSH_RND"/>
    <property type="match status" value="1"/>
</dbReference>
<feature type="compositionally biased region" description="Pro residues" evidence="4">
    <location>
        <begin position="38"/>
        <end position="60"/>
    </location>
</feature>
<dbReference type="InterPro" id="IPR058624">
    <property type="entry name" value="MdtA-like_HH"/>
</dbReference>
<evidence type="ECO:0000256" key="2">
    <source>
        <dbReference type="ARBA" id="ARBA00009477"/>
    </source>
</evidence>
<comment type="similarity">
    <text evidence="2">Belongs to the membrane fusion protein (MFP) (TC 8.A.1) family.</text>
</comment>
<keyword evidence="5" id="KW-0732">Signal</keyword>
<keyword evidence="3" id="KW-0175">Coiled coil</keyword>
<sequence>MIGALALCTMALSTNVARADNEFERLWGDVWGHKSKPAAPPAPAPAPAPAAAPAPTPAQPKPAGNSAPVVPPATQPLPAPNPVPAKTAAPAPVPAPSPAAPTVPVVLPKVQTVSDSMTLTGNAEAVTQVKLVARVPGYLETIHFQDGQIVKKDDLLFTVQQDQYQDQLKQAEAQLEAAKVARDHAHLEVARFTALLKKSATSQVEVDHWVYEEKTALANIKAAESQVALAKLNLSYTQVQAPFDGQMGRHLIDPGNMVGGDGPQATLAQISQLDPIYVVVNISSQQALQIRQNLDQRRLTLEDLHKVPIEAALSDESGFPHHGLLQYVDPQVDPQTGTLYVRGILGNPDRTLLPGMFVNVRLPMGKVTKSALLIPQQALQEDQGGRYLFTIDDDDTVQKRYVQLGEISGNMQVATSGVGRSDRIVIGELWRITPGMKVTPKLSDSAADQ</sequence>
<dbReference type="RefSeq" id="WP_284314178.1">
    <property type="nucleotide sequence ID" value="NZ_BSPC01000044.1"/>
</dbReference>
<dbReference type="Pfam" id="PF25876">
    <property type="entry name" value="HH_MFP_RND"/>
    <property type="match status" value="1"/>
</dbReference>
<dbReference type="InterPro" id="IPR006143">
    <property type="entry name" value="RND_pump_MFP"/>
</dbReference>
<evidence type="ECO:0000256" key="3">
    <source>
        <dbReference type="SAM" id="Coils"/>
    </source>
</evidence>
<feature type="signal peptide" evidence="5">
    <location>
        <begin position="1"/>
        <end position="19"/>
    </location>
</feature>
<dbReference type="Gene3D" id="1.10.287.470">
    <property type="entry name" value="Helix hairpin bin"/>
    <property type="match status" value="1"/>
</dbReference>
<proteinExistence type="inferred from homology"/>
<protein>
    <submittedName>
        <fullName evidence="10">MexE family multidrug efflux RND transporter periplasmic adaptor subunit</fullName>
    </submittedName>
</protein>
<accession>A0ABQ6CLF0</accession>
<feature type="chain" id="PRO_5046774324" evidence="5">
    <location>
        <begin position="20"/>
        <end position="449"/>
    </location>
</feature>
<evidence type="ECO:0000256" key="4">
    <source>
        <dbReference type="SAM" id="MobiDB-lite"/>
    </source>
</evidence>
<dbReference type="NCBIfam" id="TIGR01730">
    <property type="entry name" value="RND_mfp"/>
    <property type="match status" value="1"/>
</dbReference>
<dbReference type="Gene3D" id="2.40.50.100">
    <property type="match status" value="1"/>
</dbReference>
<gene>
    <name evidence="10" type="ORF">GCM10007874_41380</name>
</gene>
<name>A0ABQ6CLF0_9HYPH</name>
<dbReference type="Pfam" id="PF25967">
    <property type="entry name" value="RND-MFP_C"/>
    <property type="match status" value="1"/>
</dbReference>
<evidence type="ECO:0000259" key="6">
    <source>
        <dbReference type="Pfam" id="PF25876"/>
    </source>
</evidence>
<dbReference type="PANTHER" id="PTHR30158">
    <property type="entry name" value="ACRA/E-RELATED COMPONENT OF DRUG EFFLUX TRANSPORTER"/>
    <property type="match status" value="1"/>
</dbReference>
<feature type="domain" description="Multidrug resistance protein MdtA-like alpha-helical hairpin" evidence="6">
    <location>
        <begin position="167"/>
        <end position="237"/>
    </location>
</feature>
<dbReference type="InterPro" id="IPR058626">
    <property type="entry name" value="MdtA-like_b-barrel"/>
</dbReference>
<dbReference type="EMBL" id="BSPC01000044">
    <property type="protein sequence ID" value="GLS21121.1"/>
    <property type="molecule type" value="Genomic_DNA"/>
</dbReference>
<dbReference type="InterPro" id="IPR058627">
    <property type="entry name" value="MdtA-like_C"/>
</dbReference>
<dbReference type="Gene3D" id="2.40.30.170">
    <property type="match status" value="1"/>
</dbReference>
<dbReference type="InterPro" id="IPR058625">
    <property type="entry name" value="MdtA-like_BSH"/>
</dbReference>
<comment type="caution">
    <text evidence="10">The sequence shown here is derived from an EMBL/GenBank/DDBJ whole genome shotgun (WGS) entry which is preliminary data.</text>
</comment>
<evidence type="ECO:0000256" key="1">
    <source>
        <dbReference type="ARBA" id="ARBA00004196"/>
    </source>
</evidence>
<feature type="domain" description="Multidrug resistance protein MdtA-like C-terminal permuted SH3" evidence="9">
    <location>
        <begin position="371"/>
        <end position="429"/>
    </location>
</feature>
<reference evidence="11" key="1">
    <citation type="journal article" date="2019" name="Int. J. Syst. Evol. Microbiol.">
        <title>The Global Catalogue of Microorganisms (GCM) 10K type strain sequencing project: providing services to taxonomists for standard genome sequencing and annotation.</title>
        <authorList>
            <consortium name="The Broad Institute Genomics Platform"/>
            <consortium name="The Broad Institute Genome Sequencing Center for Infectious Disease"/>
            <person name="Wu L."/>
            <person name="Ma J."/>
        </authorList>
    </citation>
    <scope>NUCLEOTIDE SEQUENCE [LARGE SCALE GENOMIC DNA]</scope>
    <source>
        <strain evidence="11">NBRC 101365</strain>
    </source>
</reference>
<dbReference type="Proteomes" id="UP001156882">
    <property type="component" value="Unassembled WGS sequence"/>
</dbReference>
<feature type="coiled-coil region" evidence="3">
    <location>
        <begin position="161"/>
        <end position="188"/>
    </location>
</feature>
<evidence type="ECO:0000259" key="9">
    <source>
        <dbReference type="Pfam" id="PF25967"/>
    </source>
</evidence>
<evidence type="ECO:0000259" key="7">
    <source>
        <dbReference type="Pfam" id="PF25917"/>
    </source>
</evidence>
<evidence type="ECO:0000313" key="10">
    <source>
        <dbReference type="EMBL" id="GLS21121.1"/>
    </source>
</evidence>